<organism evidence="1 2">
    <name type="scientific">Pyrenophora seminiperda CCB06</name>
    <dbReference type="NCBI Taxonomy" id="1302712"/>
    <lineage>
        <taxon>Eukaryota</taxon>
        <taxon>Fungi</taxon>
        <taxon>Dikarya</taxon>
        <taxon>Ascomycota</taxon>
        <taxon>Pezizomycotina</taxon>
        <taxon>Dothideomycetes</taxon>
        <taxon>Pleosporomycetidae</taxon>
        <taxon>Pleosporales</taxon>
        <taxon>Pleosporineae</taxon>
        <taxon>Pleosporaceae</taxon>
        <taxon>Pyrenophora</taxon>
    </lineage>
</organism>
<dbReference type="AlphaFoldDB" id="A0A3M7LW82"/>
<evidence type="ECO:0000313" key="1">
    <source>
        <dbReference type="EMBL" id="RMZ66484.1"/>
    </source>
</evidence>
<dbReference type="EMBL" id="KE747809">
    <property type="protein sequence ID" value="RMZ66484.1"/>
    <property type="molecule type" value="Genomic_DNA"/>
</dbReference>
<sequence>MAPATDLSREDLRLFLLQLQNNPKDVTQWDPIRRMSLARGGLIDLTIYGRRIASAPRFALMAIFPRLTGFLIMKSRAPAVNFTFDVPKAPEEGTQSKLTLAKEKMSDAQIKVHESALIKIAQWLTALCTRRPMSLTGASLPIETCIRFICANVLGAPEYVQHLTEKLVELAVQSTHKTAQVTEFVKSCRGETDAMLVGLATKVIEKKRNSQATAKHLQGFLAADGNQLLRKKVEKVENEMEVFERVEIIEEREKKNKGNINMNFGTDAGYRLVKKQKLKHKKADKAQEVIELD</sequence>
<reference evidence="1 2" key="1">
    <citation type="journal article" date="2014" name="PLoS ONE">
        <title>De novo Genome Assembly of the Fungal Plant Pathogen Pyrenophora semeniperda.</title>
        <authorList>
            <person name="Soliai M.M."/>
            <person name="Meyer S.E."/>
            <person name="Udall J.A."/>
            <person name="Elzinga D.E."/>
            <person name="Hermansen R.A."/>
            <person name="Bodily P.M."/>
            <person name="Hart A.A."/>
            <person name="Coleman C.E."/>
        </authorList>
    </citation>
    <scope>NUCLEOTIDE SEQUENCE [LARGE SCALE GENOMIC DNA]</scope>
    <source>
        <strain evidence="1 2">CCB06</strain>
        <tissue evidence="1">Mycelium</tissue>
    </source>
</reference>
<keyword evidence="2" id="KW-1185">Reference proteome</keyword>
<dbReference type="Proteomes" id="UP000265663">
    <property type="component" value="Unassembled WGS sequence"/>
</dbReference>
<accession>A0A3M7LW82</accession>
<proteinExistence type="predicted"/>
<dbReference type="OrthoDB" id="3687689at2759"/>
<protein>
    <submittedName>
        <fullName evidence="1">Uncharacterized protein</fullName>
    </submittedName>
</protein>
<name>A0A3M7LW82_9PLEO</name>
<gene>
    <name evidence="1" type="ORF">GMOD_00001820</name>
</gene>
<evidence type="ECO:0000313" key="2">
    <source>
        <dbReference type="Proteomes" id="UP000265663"/>
    </source>
</evidence>